<dbReference type="InterPro" id="IPR000162">
    <property type="entry name" value="GPCR_3_mtglu_rcpt"/>
</dbReference>
<proteinExistence type="inferred from homology"/>
<dbReference type="PRINTS" id="PR00248">
    <property type="entry name" value="GPCRMGR"/>
</dbReference>
<comment type="similarity">
    <text evidence="2">Belongs to the G-protein coupled receptor 3 family.</text>
</comment>
<dbReference type="SUPFAM" id="SSF53822">
    <property type="entry name" value="Periplasmic binding protein-like I"/>
    <property type="match status" value="1"/>
</dbReference>
<accession>A0A8B8B200</accession>
<dbReference type="Pfam" id="PF01094">
    <property type="entry name" value="ANF_receptor"/>
    <property type="match status" value="1"/>
</dbReference>
<dbReference type="InterPro" id="IPR001828">
    <property type="entry name" value="ANF_lig-bd_rcpt"/>
</dbReference>
<evidence type="ECO:0000256" key="4">
    <source>
        <dbReference type="ARBA" id="ARBA00022692"/>
    </source>
</evidence>
<keyword evidence="6 14" id="KW-1133">Transmembrane helix</keyword>
<keyword evidence="9" id="KW-1015">Disulfide bond</keyword>
<dbReference type="PRINTS" id="PR00593">
    <property type="entry name" value="MTABOTROPICR"/>
</dbReference>
<evidence type="ECO:0000256" key="3">
    <source>
        <dbReference type="ARBA" id="ARBA00022475"/>
    </source>
</evidence>
<keyword evidence="12" id="KW-0807">Transducer</keyword>
<feature type="compositionally biased region" description="Acidic residues" evidence="13">
    <location>
        <begin position="898"/>
        <end position="909"/>
    </location>
</feature>
<dbReference type="InterPro" id="IPR011500">
    <property type="entry name" value="GPCR_3_9-Cys_dom"/>
</dbReference>
<dbReference type="InterPro" id="IPR050726">
    <property type="entry name" value="mGluR"/>
</dbReference>
<dbReference type="PROSITE" id="PS50259">
    <property type="entry name" value="G_PROTEIN_RECEP_F3_4"/>
    <property type="match status" value="1"/>
</dbReference>
<evidence type="ECO:0000256" key="7">
    <source>
        <dbReference type="ARBA" id="ARBA00023040"/>
    </source>
</evidence>
<organism evidence="16 17">
    <name type="scientific">Crassostrea virginica</name>
    <name type="common">Eastern oyster</name>
    <dbReference type="NCBI Taxonomy" id="6565"/>
    <lineage>
        <taxon>Eukaryota</taxon>
        <taxon>Metazoa</taxon>
        <taxon>Spiralia</taxon>
        <taxon>Lophotrochozoa</taxon>
        <taxon>Mollusca</taxon>
        <taxon>Bivalvia</taxon>
        <taxon>Autobranchia</taxon>
        <taxon>Pteriomorphia</taxon>
        <taxon>Ostreida</taxon>
        <taxon>Ostreoidea</taxon>
        <taxon>Ostreidae</taxon>
        <taxon>Crassostrea</taxon>
    </lineage>
</organism>
<dbReference type="Gene3D" id="3.40.50.2300">
    <property type="match status" value="2"/>
</dbReference>
<evidence type="ECO:0000256" key="8">
    <source>
        <dbReference type="ARBA" id="ARBA00023136"/>
    </source>
</evidence>
<feature type="transmembrane region" description="Helical" evidence="14">
    <location>
        <begin position="769"/>
        <end position="790"/>
    </location>
</feature>
<evidence type="ECO:0000256" key="13">
    <source>
        <dbReference type="SAM" id="MobiDB-lite"/>
    </source>
</evidence>
<dbReference type="CDD" id="cd15934">
    <property type="entry name" value="7tmC_mGluRs_group2_3"/>
    <property type="match status" value="1"/>
</dbReference>
<dbReference type="GO" id="GO:0005886">
    <property type="term" value="C:plasma membrane"/>
    <property type="evidence" value="ECO:0007669"/>
    <property type="project" value="UniProtKB-SubCell"/>
</dbReference>
<dbReference type="InterPro" id="IPR038550">
    <property type="entry name" value="GPCR_3_9-Cys_sf"/>
</dbReference>
<keyword evidence="3" id="KW-1003">Cell membrane</keyword>
<feature type="transmembrane region" description="Helical" evidence="14">
    <location>
        <begin position="690"/>
        <end position="712"/>
    </location>
</feature>
<dbReference type="InterPro" id="IPR017979">
    <property type="entry name" value="GPCR_3_CS"/>
</dbReference>
<keyword evidence="4 14" id="KW-0812">Transmembrane</keyword>
<feature type="transmembrane region" description="Helical" evidence="14">
    <location>
        <begin position="577"/>
        <end position="604"/>
    </location>
</feature>
<evidence type="ECO:0000256" key="14">
    <source>
        <dbReference type="SAM" id="Phobius"/>
    </source>
</evidence>
<evidence type="ECO:0000313" key="17">
    <source>
        <dbReference type="RefSeq" id="XP_022297058.1"/>
    </source>
</evidence>
<dbReference type="PROSITE" id="PS00981">
    <property type="entry name" value="G_PROTEIN_RECEP_F3_3"/>
    <property type="match status" value="1"/>
</dbReference>
<gene>
    <name evidence="17" type="primary">LOC111106617</name>
</gene>
<dbReference type="KEGG" id="cvn:111106617"/>
<dbReference type="RefSeq" id="XP_022297058.1">
    <property type="nucleotide sequence ID" value="XM_022441350.1"/>
</dbReference>
<dbReference type="FunFam" id="3.40.50.2300:FF:000009">
    <property type="entry name" value="Glutamate receptor, metabotropic 4"/>
    <property type="match status" value="1"/>
</dbReference>
<feature type="transmembrane region" description="Helical" evidence="14">
    <location>
        <begin position="732"/>
        <end position="757"/>
    </location>
</feature>
<dbReference type="GeneID" id="111106617"/>
<evidence type="ECO:0000256" key="11">
    <source>
        <dbReference type="ARBA" id="ARBA00023180"/>
    </source>
</evidence>
<dbReference type="InterPro" id="IPR028082">
    <property type="entry name" value="Peripla_BP_I"/>
</dbReference>
<dbReference type="Pfam" id="PF00003">
    <property type="entry name" value="7tm_3"/>
    <property type="match status" value="1"/>
</dbReference>
<reference evidence="17" key="1">
    <citation type="submission" date="2025-08" db="UniProtKB">
        <authorList>
            <consortium name="RefSeq"/>
        </authorList>
    </citation>
    <scope>IDENTIFICATION</scope>
    <source>
        <tissue evidence="17">Whole sample</tissue>
    </source>
</reference>
<evidence type="ECO:0000256" key="12">
    <source>
        <dbReference type="ARBA" id="ARBA00023224"/>
    </source>
</evidence>
<dbReference type="PROSITE" id="PS00980">
    <property type="entry name" value="G_PROTEIN_RECEP_F3_2"/>
    <property type="match status" value="1"/>
</dbReference>
<keyword evidence="16" id="KW-1185">Reference proteome</keyword>
<keyword evidence="10" id="KW-0675">Receptor</keyword>
<dbReference type="Gene3D" id="2.10.50.30">
    <property type="entry name" value="GPCR, family 3, nine cysteines domain"/>
    <property type="match status" value="1"/>
</dbReference>
<feature type="transmembrane region" description="Helical" evidence="14">
    <location>
        <begin position="802"/>
        <end position="829"/>
    </location>
</feature>
<feature type="transmembrane region" description="Helical" evidence="14">
    <location>
        <begin position="648"/>
        <end position="669"/>
    </location>
</feature>
<feature type="region of interest" description="Disordered" evidence="13">
    <location>
        <begin position="898"/>
        <end position="923"/>
    </location>
</feature>
<evidence type="ECO:0000256" key="6">
    <source>
        <dbReference type="ARBA" id="ARBA00022989"/>
    </source>
</evidence>
<protein>
    <submittedName>
        <fullName evidence="17">Metabotropic glutamate receptor 4-like</fullName>
    </submittedName>
</protein>
<evidence type="ECO:0000256" key="9">
    <source>
        <dbReference type="ARBA" id="ARBA00023157"/>
    </source>
</evidence>
<dbReference type="GO" id="GO:0004930">
    <property type="term" value="F:G protein-coupled receptor activity"/>
    <property type="evidence" value="ECO:0007669"/>
    <property type="project" value="UniProtKB-KW"/>
</dbReference>
<dbReference type="InterPro" id="IPR000337">
    <property type="entry name" value="GPCR_3"/>
</dbReference>
<evidence type="ECO:0000313" key="16">
    <source>
        <dbReference type="Proteomes" id="UP000694844"/>
    </source>
</evidence>
<keyword evidence="8 14" id="KW-0472">Membrane</keyword>
<evidence type="ECO:0000256" key="5">
    <source>
        <dbReference type="ARBA" id="ARBA00022729"/>
    </source>
</evidence>
<evidence type="ECO:0000256" key="1">
    <source>
        <dbReference type="ARBA" id="ARBA00004651"/>
    </source>
</evidence>
<dbReference type="FunFam" id="2.10.50.30:FF:000001">
    <property type="entry name" value="metabotropic glutamate receptor 1"/>
    <property type="match status" value="1"/>
</dbReference>
<feature type="domain" description="G-protein coupled receptors family 3 profile" evidence="15">
    <location>
        <begin position="578"/>
        <end position="844"/>
    </location>
</feature>
<dbReference type="AlphaFoldDB" id="A0A8B8B200"/>
<evidence type="ECO:0000259" key="15">
    <source>
        <dbReference type="PROSITE" id="PS50259"/>
    </source>
</evidence>
<feature type="transmembrane region" description="Helical" evidence="14">
    <location>
        <begin position="616"/>
        <end position="636"/>
    </location>
</feature>
<dbReference type="PROSITE" id="PS00979">
    <property type="entry name" value="G_PROTEIN_RECEP_F3_1"/>
    <property type="match status" value="1"/>
</dbReference>
<keyword evidence="5" id="KW-0732">Signal</keyword>
<comment type="subcellular location">
    <subcellularLocation>
        <location evidence="1">Cell membrane</location>
        <topology evidence="1">Multi-pass membrane protein</topology>
    </subcellularLocation>
</comment>
<sequence length="923" mass="102416">MHNVLLVCDRMQKICSLYIIISVFLPVHDATIPLKDKNKIQIDGDVIFGGLFPMHEKGQSGKSCGTIKKEKGIQRMEAMLFAIDKINADKNLLPGIKLGVHILDTCSSDTYALEQCMDFIKAQLTSVDVTDYRCDSGTSLVYAPAKPVVGVIGAASSTVSIMVANILRLFQIPQISYSSTSIDLSDKSRFEYFSRVVPPDTFQAQAMVDIARAFNWNYVSTLADEGDYGVKGIGAFKDRSTDAGICVAQSLTILRDDPDSRVEQLVADLLRNERARVVVMFVNEDNSKRVLKALLKINKTSELTFLASDSWGAKIHPVKGQESAAEGAVTLLPKRHVIKEFDEYFTNLTAVSNKRNIWFKEFWQEVFNCSLTNRTNIKQCSGNEYIGMKGAPYNQEGLVQFVIDSVYALAHALHNLLADQCTIPFTNCSTSSLRSGEEVLKYIRNVSFEGVGGDLVQFNAEGDGFGKYDIFQYQQTSRGIYKYVRIGDWADRLHLNTQQIKWKQKNAPYSVCSEPCPSGFARLEKGLKCCWGCFQCAFNQYLADEYTCKDCPEGSKPSSNQSTCTPLPVLSLEWGSFWMLLPVAFTSIGAVLTVLVIAVFIRYNETPVIMASGRELCYVLLVGILMAYGTSIIMLVRPTVILCTMRRLGLGVSLCLIYAAMLTKTNRIYRIFNNGIKAMVKRPSYTSPRSQIFICFGIVSVQIVGGITWLGFEKPATMFVLQNQEYLVLKCRASQTAIIVSLTYNIVLIIICTVYGVKTRKIPQNFNEAKCIAFTMYSTCIVWLAFIPIYFGASGGDFKIEVTSLCMCVSISATVALVCVFAPKIYIVLLQPHKNVRQGASTSLKNNHPTLSRILSDQAESLGPFPFQNGGVYTHPNQTTQTTHTTINDVFNDDLDDLSCDDATGENGDESSVKLNPPMEADI</sequence>
<name>A0A8B8B200_CRAVI</name>
<dbReference type="InterPro" id="IPR017978">
    <property type="entry name" value="GPCR_3_C"/>
</dbReference>
<evidence type="ECO:0000256" key="2">
    <source>
        <dbReference type="ARBA" id="ARBA00007242"/>
    </source>
</evidence>
<dbReference type="Proteomes" id="UP000694844">
    <property type="component" value="Chromosome 8"/>
</dbReference>
<evidence type="ECO:0000256" key="10">
    <source>
        <dbReference type="ARBA" id="ARBA00023170"/>
    </source>
</evidence>
<keyword evidence="11" id="KW-0325">Glycoprotein</keyword>
<dbReference type="PANTHER" id="PTHR24060">
    <property type="entry name" value="METABOTROPIC GLUTAMATE RECEPTOR"/>
    <property type="match status" value="1"/>
</dbReference>
<dbReference type="OrthoDB" id="425344at2759"/>
<keyword evidence="7" id="KW-0297">G-protein coupled receptor</keyword>
<dbReference type="Pfam" id="PF07562">
    <property type="entry name" value="NCD3G"/>
    <property type="match status" value="1"/>
</dbReference>